<dbReference type="InterPro" id="IPR009875">
    <property type="entry name" value="PilZ_domain"/>
</dbReference>
<dbReference type="Gene3D" id="2.40.10.220">
    <property type="entry name" value="predicted glycosyltransferase like domains"/>
    <property type="match status" value="1"/>
</dbReference>
<evidence type="ECO:0000259" key="2">
    <source>
        <dbReference type="Pfam" id="PF07238"/>
    </source>
</evidence>
<dbReference type="RefSeq" id="WP_209352344.1">
    <property type="nucleotide sequence ID" value="NZ_JAGIYZ010000012.1"/>
</dbReference>
<feature type="domain" description="PilZ" evidence="2">
    <location>
        <begin position="35"/>
        <end position="116"/>
    </location>
</feature>
<name>A0ABS4AVZ4_9PROT</name>
<evidence type="ECO:0000256" key="1">
    <source>
        <dbReference type="SAM" id="MobiDB-lite"/>
    </source>
</evidence>
<accession>A0ABS4AVZ4</accession>
<evidence type="ECO:0000313" key="4">
    <source>
        <dbReference type="Proteomes" id="UP000680815"/>
    </source>
</evidence>
<dbReference type="Pfam" id="PF07238">
    <property type="entry name" value="PilZ"/>
    <property type="match status" value="1"/>
</dbReference>
<evidence type="ECO:0000313" key="3">
    <source>
        <dbReference type="EMBL" id="MBP0464951.1"/>
    </source>
</evidence>
<dbReference type="SUPFAM" id="SSF141371">
    <property type="entry name" value="PilZ domain-like"/>
    <property type="match status" value="1"/>
</dbReference>
<keyword evidence="4" id="KW-1185">Reference proteome</keyword>
<dbReference type="Proteomes" id="UP000680815">
    <property type="component" value="Unassembled WGS sequence"/>
</dbReference>
<proteinExistence type="predicted"/>
<organism evidence="3 4">
    <name type="scientific">Roseomonas nitratireducens</name>
    <dbReference type="NCBI Taxonomy" id="2820810"/>
    <lineage>
        <taxon>Bacteria</taxon>
        <taxon>Pseudomonadati</taxon>
        <taxon>Pseudomonadota</taxon>
        <taxon>Alphaproteobacteria</taxon>
        <taxon>Acetobacterales</taxon>
        <taxon>Roseomonadaceae</taxon>
        <taxon>Roseomonas</taxon>
    </lineage>
</organism>
<protein>
    <submittedName>
        <fullName evidence="3">PilZ domain-containing protein</fullName>
    </submittedName>
</protein>
<gene>
    <name evidence="3" type="ORF">J5Y09_13595</name>
</gene>
<comment type="caution">
    <text evidence="3">The sequence shown here is derived from an EMBL/GenBank/DDBJ whole genome shotgun (WGS) entry which is preliminary data.</text>
</comment>
<feature type="region of interest" description="Disordered" evidence="1">
    <location>
        <begin position="1"/>
        <end position="21"/>
    </location>
</feature>
<dbReference type="EMBL" id="JAGIYZ010000012">
    <property type="protein sequence ID" value="MBP0464951.1"/>
    <property type="molecule type" value="Genomic_DNA"/>
</dbReference>
<sequence>MPQFMMPAEGRRAPGPEDLDIDPSVAAKISAGLGDRRSSARVPVDEPCTAVVGTQIHHAELRDVSEGGAMLRGVPGLTAGDPVDLTMPRLGVRRFAMTVRAVSLLGAHLSLRYPDEDAEGWRDEIAPLASPDRPRGRA</sequence>
<reference evidence="3 4" key="1">
    <citation type="submission" date="2021-03" db="EMBL/GenBank/DDBJ databases">
        <authorList>
            <person name="So Y."/>
        </authorList>
    </citation>
    <scope>NUCLEOTIDE SEQUENCE [LARGE SCALE GENOMIC DNA]</scope>
    <source>
        <strain evidence="3 4">PWR1</strain>
    </source>
</reference>